<dbReference type="eggNOG" id="COG2849">
    <property type="taxonomic scope" value="Bacteria"/>
</dbReference>
<feature type="signal peptide" evidence="1">
    <location>
        <begin position="1"/>
        <end position="25"/>
    </location>
</feature>
<reference evidence="2 3" key="1">
    <citation type="submission" date="2009-06" db="EMBL/GenBank/DDBJ databases">
        <title>Complete sequence of Desulfovibrio salexigens DSM 2638.</title>
        <authorList>
            <consortium name="US DOE Joint Genome Institute"/>
            <person name="Lucas S."/>
            <person name="Copeland A."/>
            <person name="Lapidus A."/>
            <person name="Glavina del Rio T."/>
            <person name="Tice H."/>
            <person name="Bruce D."/>
            <person name="Goodwin L."/>
            <person name="Pitluck S."/>
            <person name="Munk A.C."/>
            <person name="Brettin T."/>
            <person name="Detter J.C."/>
            <person name="Han C."/>
            <person name="Tapia R."/>
            <person name="Larimer F."/>
            <person name="Land M."/>
            <person name="Hauser L."/>
            <person name="Kyrpides N."/>
            <person name="Anderson I."/>
            <person name="Wall J.D."/>
            <person name="Arkin A.P."/>
            <person name="Dehal P."/>
            <person name="Chivian D."/>
            <person name="Giles B."/>
            <person name="Hazen T.C."/>
        </authorList>
    </citation>
    <scope>NUCLEOTIDE SEQUENCE [LARGE SCALE GENOMIC DNA]</scope>
    <source>
        <strain evidence="3">ATCC 14822 / DSM 2638 / NCIMB 8403 / VKM B-1763</strain>
    </source>
</reference>
<sequence>MSRKLLLCSMTLFLMLLTACSQQEATFYELSFEQDKIVLIDTNKPFSGIYTEYYDAGQQFPKSRIVIKNGVMEGRFYHYYPDGKLRERGTHSDGKIYGYHSLYWPNGKIKQKFFVGRDKSGYNYEYFDNGKIREMRHYNAQAQLDGKSFTFHRNGNVKDEMNYKKGKREGLFITKDKAGFLVNVFEYRDDVLQEHARDPDLSDHSKYSAKTTMYYNFL</sequence>
<dbReference type="Proteomes" id="UP000002601">
    <property type="component" value="Chromosome"/>
</dbReference>
<keyword evidence="3" id="KW-1185">Reference proteome</keyword>
<evidence type="ECO:0000313" key="2">
    <source>
        <dbReference type="EMBL" id="ACS81813.1"/>
    </source>
</evidence>
<dbReference type="HOGENOM" id="CLU_1265233_0_0_7"/>
<feature type="chain" id="PRO_5002962811" evidence="1">
    <location>
        <begin position="26"/>
        <end position="218"/>
    </location>
</feature>
<evidence type="ECO:0000313" key="3">
    <source>
        <dbReference type="Proteomes" id="UP000002601"/>
    </source>
</evidence>
<accession>C6BUL9</accession>
<gene>
    <name evidence="2" type="ordered locus">Desal_3768</name>
</gene>
<dbReference type="RefSeq" id="WP_015853629.1">
    <property type="nucleotide sequence ID" value="NC_012881.1"/>
</dbReference>
<dbReference type="SUPFAM" id="SSF82185">
    <property type="entry name" value="Histone H3 K4-specific methyltransferase SET7/9 N-terminal domain"/>
    <property type="match status" value="2"/>
</dbReference>
<keyword evidence="1" id="KW-0732">Signal</keyword>
<dbReference type="PROSITE" id="PS51257">
    <property type="entry name" value="PROKAR_LIPOPROTEIN"/>
    <property type="match status" value="1"/>
</dbReference>
<proteinExistence type="predicted"/>
<name>C6BUL9_MARSD</name>
<dbReference type="OrthoDB" id="5525597at2"/>
<dbReference type="Pfam" id="PF07661">
    <property type="entry name" value="MORN_2"/>
    <property type="match status" value="4"/>
</dbReference>
<protein>
    <submittedName>
        <fullName evidence="2">MORN variant repeat protein</fullName>
    </submittedName>
</protein>
<dbReference type="KEGG" id="dsa:Desal_3768"/>
<dbReference type="STRING" id="526222.Desal_3768"/>
<evidence type="ECO:0000256" key="1">
    <source>
        <dbReference type="SAM" id="SignalP"/>
    </source>
</evidence>
<dbReference type="AlphaFoldDB" id="C6BUL9"/>
<dbReference type="InterPro" id="IPR011652">
    <property type="entry name" value="MORN_2"/>
</dbReference>
<dbReference type="EMBL" id="CP001649">
    <property type="protein sequence ID" value="ACS81813.1"/>
    <property type="molecule type" value="Genomic_DNA"/>
</dbReference>
<organism evidence="2 3">
    <name type="scientific">Maridesulfovibrio salexigens (strain ATCC 14822 / DSM 2638 / NCIMB 8403 / VKM B-1763)</name>
    <name type="common">Desulfovibrio salexigens</name>
    <dbReference type="NCBI Taxonomy" id="526222"/>
    <lineage>
        <taxon>Bacteria</taxon>
        <taxon>Pseudomonadati</taxon>
        <taxon>Thermodesulfobacteriota</taxon>
        <taxon>Desulfovibrionia</taxon>
        <taxon>Desulfovibrionales</taxon>
        <taxon>Desulfovibrionaceae</taxon>
        <taxon>Maridesulfovibrio</taxon>
    </lineage>
</organism>
<dbReference type="Gene3D" id="3.90.930.1">
    <property type="match status" value="1"/>
</dbReference>